<dbReference type="GO" id="GO:0051082">
    <property type="term" value="F:unfolded protein binding"/>
    <property type="evidence" value="ECO:0007669"/>
    <property type="project" value="TreeGrafter"/>
</dbReference>
<dbReference type="PANTHER" id="PTHR43948">
    <property type="entry name" value="DNAJ HOMOLOG SUBFAMILY B"/>
    <property type="match status" value="1"/>
</dbReference>
<organism evidence="3">
    <name type="scientific">Ditylum brightwellii</name>
    <dbReference type="NCBI Taxonomy" id="49249"/>
    <lineage>
        <taxon>Eukaryota</taxon>
        <taxon>Sar</taxon>
        <taxon>Stramenopiles</taxon>
        <taxon>Ochrophyta</taxon>
        <taxon>Bacillariophyta</taxon>
        <taxon>Mediophyceae</taxon>
        <taxon>Lithodesmiophycidae</taxon>
        <taxon>Lithodesmiales</taxon>
        <taxon>Lithodesmiaceae</taxon>
        <taxon>Ditylum</taxon>
    </lineage>
</organism>
<dbReference type="GO" id="GO:0005737">
    <property type="term" value="C:cytoplasm"/>
    <property type="evidence" value="ECO:0007669"/>
    <property type="project" value="TreeGrafter"/>
</dbReference>
<dbReference type="InterPro" id="IPR036869">
    <property type="entry name" value="J_dom_sf"/>
</dbReference>
<feature type="compositionally biased region" description="Low complexity" evidence="1">
    <location>
        <begin position="77"/>
        <end position="86"/>
    </location>
</feature>
<dbReference type="Gene3D" id="1.10.287.110">
    <property type="entry name" value="DnaJ domain"/>
    <property type="match status" value="1"/>
</dbReference>
<evidence type="ECO:0000256" key="1">
    <source>
        <dbReference type="SAM" id="MobiDB-lite"/>
    </source>
</evidence>
<dbReference type="Pfam" id="PF00226">
    <property type="entry name" value="DnaJ"/>
    <property type="match status" value="1"/>
</dbReference>
<dbReference type="CDD" id="cd06257">
    <property type="entry name" value="DnaJ"/>
    <property type="match status" value="1"/>
</dbReference>
<dbReference type="SUPFAM" id="SSF46565">
    <property type="entry name" value="Chaperone J-domain"/>
    <property type="match status" value="1"/>
</dbReference>
<feature type="domain" description="J" evidence="2">
    <location>
        <begin position="9"/>
        <end position="77"/>
    </location>
</feature>
<name>A0A7S4VPH7_9STRA</name>
<dbReference type="PROSITE" id="PS00636">
    <property type="entry name" value="DNAJ_1"/>
    <property type="match status" value="1"/>
</dbReference>
<dbReference type="GO" id="GO:0051087">
    <property type="term" value="F:protein-folding chaperone binding"/>
    <property type="evidence" value="ECO:0007669"/>
    <property type="project" value="TreeGrafter"/>
</dbReference>
<protein>
    <recommendedName>
        <fullName evidence="2">J domain-containing protein</fullName>
    </recommendedName>
</protein>
<proteinExistence type="predicted"/>
<gene>
    <name evidence="3" type="ORF">DBRI00130_LOCUS23392</name>
</gene>
<dbReference type="EMBL" id="HBNS01029741">
    <property type="protein sequence ID" value="CAE4623369.1"/>
    <property type="molecule type" value="Transcribed_RNA"/>
</dbReference>
<dbReference type="AlphaFoldDB" id="A0A7S4VPH7"/>
<dbReference type="PANTHER" id="PTHR43948:SF10">
    <property type="entry name" value="MRJ, ISOFORM E"/>
    <property type="match status" value="1"/>
</dbReference>
<dbReference type="SMART" id="SM00271">
    <property type="entry name" value="DnaJ"/>
    <property type="match status" value="1"/>
</dbReference>
<evidence type="ECO:0000313" key="3">
    <source>
        <dbReference type="EMBL" id="CAE4623369.1"/>
    </source>
</evidence>
<feature type="region of interest" description="Disordered" evidence="1">
    <location>
        <begin position="265"/>
        <end position="297"/>
    </location>
</feature>
<dbReference type="PROSITE" id="PS50076">
    <property type="entry name" value="DNAJ_2"/>
    <property type="match status" value="1"/>
</dbReference>
<feature type="region of interest" description="Disordered" evidence="1">
    <location>
        <begin position="75"/>
        <end position="94"/>
    </location>
</feature>
<dbReference type="InterPro" id="IPR001623">
    <property type="entry name" value="DnaJ_domain"/>
</dbReference>
<dbReference type="PRINTS" id="PR00625">
    <property type="entry name" value="JDOMAIN"/>
</dbReference>
<reference evidence="3" key="1">
    <citation type="submission" date="2021-01" db="EMBL/GenBank/DDBJ databases">
        <authorList>
            <person name="Corre E."/>
            <person name="Pelletier E."/>
            <person name="Niang G."/>
            <person name="Scheremetjew M."/>
            <person name="Finn R."/>
            <person name="Kale V."/>
            <person name="Holt S."/>
            <person name="Cochrane G."/>
            <person name="Meng A."/>
            <person name="Brown T."/>
            <person name="Cohen L."/>
        </authorList>
    </citation>
    <scope>NUCLEOTIDE SEQUENCE</scope>
    <source>
        <strain evidence="3">GSO104</strain>
    </source>
</reference>
<accession>A0A7S4VPH7</accession>
<feature type="region of interest" description="Disordered" evidence="1">
    <location>
        <begin position="1"/>
        <end position="20"/>
    </location>
</feature>
<sequence length="297" mass="33088">MSYNEEEEDPYKILNVPHDATPSQIKSSYRKLALKHHPDKQSTEADRVAATQIFAKISGAYEILSDAKLKAEYDASQQQQQYQQQYGRRRRSHEEDVFSHPFFHQGGFHHFGGEGFMDPFELFNRVFAEELRAHNVNHAQSQRHYQQQQRQRDPFDDPFFSSGFGSFGGGMMGGGGAFGMMDQMMSSHHSMMNSMMNMSSSSQRMNGGMRQMMDMGSGGGSSMSFSSSFGGGGGGGVSESVSTSTRIINGRRQTVTERTVRRADGTVERHVETSGDDDFDQIGNGDGGGSSQRFLRY</sequence>
<evidence type="ECO:0000259" key="2">
    <source>
        <dbReference type="PROSITE" id="PS50076"/>
    </source>
</evidence>
<dbReference type="InterPro" id="IPR018253">
    <property type="entry name" value="DnaJ_domain_CS"/>
</dbReference>
<dbReference type="GO" id="GO:0044183">
    <property type="term" value="F:protein folding chaperone"/>
    <property type="evidence" value="ECO:0007669"/>
    <property type="project" value="TreeGrafter"/>
</dbReference>